<protein>
    <submittedName>
        <fullName evidence="9">NitT/TauT family transport system permease protein</fullName>
    </submittedName>
</protein>
<dbReference type="Proteomes" id="UP000282654">
    <property type="component" value="Unassembled WGS sequence"/>
</dbReference>
<evidence type="ECO:0000256" key="7">
    <source>
        <dbReference type="RuleBase" id="RU363032"/>
    </source>
</evidence>
<sequence>MQRLFRRAGTTLGALLLLLALWALAAAVVRLPALPTPLAAFAVFFRELPGELGRHLLVSSYRVAAGICLAVATAIPVGLACRNPAVDRVLSPLIYLIYPVPKIVFLPVVMVLLGLGDGAKILLITLVLFFQILLPVRDGARHIPQALIASVTSLGAGPGALLRHVIWPAVLPEVLTALRIASGTAIAVLFFAETIASQEGLGYYLLDAWTRYAYPELYAGIIAMGLLGFLIYVILEWLERRLCAWKYL</sequence>
<dbReference type="GO" id="GO:0055085">
    <property type="term" value="P:transmembrane transport"/>
    <property type="evidence" value="ECO:0007669"/>
    <property type="project" value="InterPro"/>
</dbReference>
<keyword evidence="5 7" id="KW-1133">Transmembrane helix</keyword>
<dbReference type="AlphaFoldDB" id="A0A3N5B0R5"/>
<proteinExistence type="inferred from homology"/>
<evidence type="ECO:0000256" key="6">
    <source>
        <dbReference type="ARBA" id="ARBA00023136"/>
    </source>
</evidence>
<keyword evidence="10" id="KW-1185">Reference proteome</keyword>
<comment type="caution">
    <text evidence="9">The sequence shown here is derived from an EMBL/GenBank/DDBJ whole genome shotgun (WGS) entry which is preliminary data.</text>
</comment>
<evidence type="ECO:0000256" key="5">
    <source>
        <dbReference type="ARBA" id="ARBA00022989"/>
    </source>
</evidence>
<dbReference type="EMBL" id="RKRE01000003">
    <property type="protein sequence ID" value="RPF43048.1"/>
    <property type="molecule type" value="Genomic_DNA"/>
</dbReference>
<accession>A0A3N5B0R5</accession>
<evidence type="ECO:0000256" key="4">
    <source>
        <dbReference type="ARBA" id="ARBA00022692"/>
    </source>
</evidence>
<name>A0A3N5B0R5_9THEO</name>
<dbReference type="GO" id="GO:0005886">
    <property type="term" value="C:plasma membrane"/>
    <property type="evidence" value="ECO:0007669"/>
    <property type="project" value="UniProtKB-SubCell"/>
</dbReference>
<dbReference type="CDD" id="cd06261">
    <property type="entry name" value="TM_PBP2"/>
    <property type="match status" value="1"/>
</dbReference>
<dbReference type="Pfam" id="PF00528">
    <property type="entry name" value="BPD_transp_1"/>
    <property type="match status" value="1"/>
</dbReference>
<keyword evidence="6 7" id="KW-0472">Membrane</keyword>
<feature type="transmembrane region" description="Helical" evidence="7">
    <location>
        <begin position="217"/>
        <end position="238"/>
    </location>
</feature>
<evidence type="ECO:0000259" key="8">
    <source>
        <dbReference type="PROSITE" id="PS50928"/>
    </source>
</evidence>
<feature type="transmembrane region" description="Helical" evidence="7">
    <location>
        <begin position="93"/>
        <end position="113"/>
    </location>
</feature>
<dbReference type="PANTHER" id="PTHR30151:SF0">
    <property type="entry name" value="ABC TRANSPORTER PERMEASE PROTEIN MJ0413-RELATED"/>
    <property type="match status" value="1"/>
</dbReference>
<dbReference type="RefSeq" id="WP_123931880.1">
    <property type="nucleotide sequence ID" value="NZ_RKRE01000003.1"/>
</dbReference>
<evidence type="ECO:0000313" key="9">
    <source>
        <dbReference type="EMBL" id="RPF43048.1"/>
    </source>
</evidence>
<dbReference type="InterPro" id="IPR000515">
    <property type="entry name" value="MetI-like"/>
</dbReference>
<evidence type="ECO:0000256" key="2">
    <source>
        <dbReference type="ARBA" id="ARBA00022448"/>
    </source>
</evidence>
<feature type="domain" description="ABC transmembrane type-1" evidence="8">
    <location>
        <begin position="52"/>
        <end position="239"/>
    </location>
</feature>
<feature type="transmembrane region" description="Helical" evidence="7">
    <location>
        <begin position="64"/>
        <end position="81"/>
    </location>
</feature>
<reference evidence="9 10" key="1">
    <citation type="submission" date="2018-11" db="EMBL/GenBank/DDBJ databases">
        <title>Genomic Encyclopedia of Type Strains, Phase IV (KMG-IV): sequencing the most valuable type-strain genomes for metagenomic binning, comparative biology and taxonomic classification.</title>
        <authorList>
            <person name="Goeker M."/>
        </authorList>
    </citation>
    <scope>NUCLEOTIDE SEQUENCE [LARGE SCALE GENOMIC DNA]</scope>
    <source>
        <strain evidence="9 10">DSM 102936</strain>
    </source>
</reference>
<keyword evidence="3" id="KW-1003">Cell membrane</keyword>
<evidence type="ECO:0000256" key="1">
    <source>
        <dbReference type="ARBA" id="ARBA00004651"/>
    </source>
</evidence>
<dbReference type="InterPro" id="IPR035906">
    <property type="entry name" value="MetI-like_sf"/>
</dbReference>
<keyword evidence="2 7" id="KW-0813">Transport</keyword>
<dbReference type="PANTHER" id="PTHR30151">
    <property type="entry name" value="ALKANE SULFONATE ABC TRANSPORTER-RELATED, MEMBRANE SUBUNIT"/>
    <property type="match status" value="1"/>
</dbReference>
<keyword evidence="4 7" id="KW-0812">Transmembrane</keyword>
<evidence type="ECO:0000256" key="3">
    <source>
        <dbReference type="ARBA" id="ARBA00022475"/>
    </source>
</evidence>
<dbReference type="SUPFAM" id="SSF161098">
    <property type="entry name" value="MetI-like"/>
    <property type="match status" value="1"/>
</dbReference>
<comment type="similarity">
    <text evidence="7">Belongs to the binding-protein-dependent transport system permease family.</text>
</comment>
<feature type="transmembrane region" description="Helical" evidence="7">
    <location>
        <begin position="177"/>
        <end position="197"/>
    </location>
</feature>
<dbReference type="OrthoDB" id="9804353at2"/>
<comment type="subcellular location">
    <subcellularLocation>
        <location evidence="1 7">Cell membrane</location>
        <topology evidence="1 7">Multi-pass membrane protein</topology>
    </subcellularLocation>
</comment>
<evidence type="ECO:0000313" key="10">
    <source>
        <dbReference type="Proteomes" id="UP000282654"/>
    </source>
</evidence>
<gene>
    <name evidence="9" type="ORF">EDD75_2167</name>
</gene>
<organism evidence="9 10">
    <name type="scientific">Thermodesulfitimonas autotrophica</name>
    <dbReference type="NCBI Taxonomy" id="1894989"/>
    <lineage>
        <taxon>Bacteria</taxon>
        <taxon>Bacillati</taxon>
        <taxon>Bacillota</taxon>
        <taxon>Clostridia</taxon>
        <taxon>Thermoanaerobacterales</taxon>
        <taxon>Thermoanaerobacteraceae</taxon>
        <taxon>Thermodesulfitimonas</taxon>
    </lineage>
</organism>
<dbReference type="PROSITE" id="PS50928">
    <property type="entry name" value="ABC_TM1"/>
    <property type="match status" value="1"/>
</dbReference>
<dbReference type="Gene3D" id="1.10.3720.10">
    <property type="entry name" value="MetI-like"/>
    <property type="match status" value="1"/>
</dbReference>